<reference evidence="2 3" key="1">
    <citation type="submission" date="2020-08" db="EMBL/GenBank/DDBJ databases">
        <title>Genomic Encyclopedia of Type Strains, Phase IV (KMG-IV): sequencing the most valuable type-strain genomes for metagenomic binning, comparative biology and taxonomic classification.</title>
        <authorList>
            <person name="Goeker M."/>
        </authorList>
    </citation>
    <scope>NUCLEOTIDE SEQUENCE [LARGE SCALE GENOMIC DNA]</scope>
    <source>
        <strain evidence="2 3">DSM 23211</strain>
    </source>
</reference>
<dbReference type="GO" id="GO:0003677">
    <property type="term" value="F:DNA binding"/>
    <property type="evidence" value="ECO:0007669"/>
    <property type="project" value="InterPro"/>
</dbReference>
<evidence type="ECO:0000313" key="3">
    <source>
        <dbReference type="Proteomes" id="UP000523528"/>
    </source>
</evidence>
<name>A0A7W9YQN8_9BACL</name>
<protein>
    <submittedName>
        <fullName evidence="2">Prophage antirepressor-like protein</fullName>
    </submittedName>
</protein>
<dbReference type="PANTHER" id="PTHR36180:SF2">
    <property type="entry name" value="BRO FAMILY PROTEIN"/>
    <property type="match status" value="1"/>
</dbReference>
<dbReference type="EMBL" id="JACHES010000004">
    <property type="protein sequence ID" value="MBB6176422.1"/>
    <property type="molecule type" value="Genomic_DNA"/>
</dbReference>
<dbReference type="InterPro" id="IPR005039">
    <property type="entry name" value="Ant_C"/>
</dbReference>
<dbReference type="AlphaFoldDB" id="A0A7W9YQN8"/>
<gene>
    <name evidence="2" type="ORF">HNQ82_001236</name>
</gene>
<dbReference type="SMART" id="SM01040">
    <property type="entry name" value="Bro-N"/>
    <property type="match status" value="1"/>
</dbReference>
<accession>A0A7W9YQN8</accession>
<dbReference type="PANTHER" id="PTHR36180">
    <property type="entry name" value="DNA-BINDING PROTEIN-RELATED-RELATED"/>
    <property type="match status" value="1"/>
</dbReference>
<sequence length="242" mass="28159">MNPQVFNYGKTQIRTVVQNGEVLFVGKDVCDVLEIKNSRDALGRLDEDEKGVVSIDTPGGKQQMLCVNEAGLYSLILGSRKPEAKQFKRWVTHEVLPTIRKTGGYVANEDMFINTYLPFADDQTKLMFRGVLETVRRQNEQIAAMKPKVEYFDALVDRNLLTNFRDTAKELQIKERFFIDWLLKNKFIYRDQKKKLKPYAAYVPELFELKEWERNGRADVQTLITPKGRETFRLLLQKEQTA</sequence>
<dbReference type="PROSITE" id="PS51750">
    <property type="entry name" value="BRO_N"/>
    <property type="match status" value="1"/>
</dbReference>
<keyword evidence="3" id="KW-1185">Reference proteome</keyword>
<dbReference type="InterPro" id="IPR003497">
    <property type="entry name" value="BRO_N_domain"/>
</dbReference>
<dbReference type="Proteomes" id="UP000523528">
    <property type="component" value="Unassembled WGS sequence"/>
</dbReference>
<dbReference type="Pfam" id="PF03374">
    <property type="entry name" value="ANT"/>
    <property type="match status" value="1"/>
</dbReference>
<feature type="domain" description="Bro-N" evidence="1">
    <location>
        <begin position="1"/>
        <end position="103"/>
    </location>
</feature>
<proteinExistence type="predicted"/>
<comment type="caution">
    <text evidence="2">The sequence shown here is derived from an EMBL/GenBank/DDBJ whole genome shotgun (WGS) entry which is preliminary data.</text>
</comment>
<evidence type="ECO:0000313" key="2">
    <source>
        <dbReference type="EMBL" id="MBB6176422.1"/>
    </source>
</evidence>
<dbReference type="Pfam" id="PF02498">
    <property type="entry name" value="Bro-N"/>
    <property type="match status" value="1"/>
</dbReference>
<dbReference type="RefSeq" id="WP_183248040.1">
    <property type="nucleotide sequence ID" value="NZ_JACHES010000004.1"/>
</dbReference>
<organism evidence="2 3">
    <name type="scientific">Anoxybacillus tengchongensis</name>
    <dbReference type="NCBI Taxonomy" id="576944"/>
    <lineage>
        <taxon>Bacteria</taxon>
        <taxon>Bacillati</taxon>
        <taxon>Bacillota</taxon>
        <taxon>Bacilli</taxon>
        <taxon>Bacillales</taxon>
        <taxon>Anoxybacillaceae</taxon>
        <taxon>Anoxybacillus</taxon>
    </lineage>
</organism>
<evidence type="ECO:0000259" key="1">
    <source>
        <dbReference type="PROSITE" id="PS51750"/>
    </source>
</evidence>